<accession>A0ABX6AEX9</accession>
<evidence type="ECO:0000256" key="1">
    <source>
        <dbReference type="SAM" id="MobiDB-lite"/>
    </source>
</evidence>
<dbReference type="EMBL" id="CP023700">
    <property type="protein sequence ID" value="QEU85805.1"/>
    <property type="molecule type" value="Genomic_DNA"/>
</dbReference>
<organism evidence="2 3">
    <name type="scientific">Streptomyces viridosporus T7A</name>
    <dbReference type="NCBI Taxonomy" id="665577"/>
    <lineage>
        <taxon>Bacteria</taxon>
        <taxon>Bacillati</taxon>
        <taxon>Actinomycetota</taxon>
        <taxon>Actinomycetes</taxon>
        <taxon>Kitasatosporales</taxon>
        <taxon>Streptomycetaceae</taxon>
        <taxon>Streptomyces</taxon>
    </lineage>
</organism>
<dbReference type="Proteomes" id="UP000327143">
    <property type="component" value="Chromosome"/>
</dbReference>
<feature type="region of interest" description="Disordered" evidence="1">
    <location>
        <begin position="35"/>
        <end position="81"/>
    </location>
</feature>
<keyword evidence="3" id="KW-1185">Reference proteome</keyword>
<evidence type="ECO:0000313" key="3">
    <source>
        <dbReference type="Proteomes" id="UP000327143"/>
    </source>
</evidence>
<feature type="compositionally biased region" description="Polar residues" evidence="1">
    <location>
        <begin position="35"/>
        <end position="49"/>
    </location>
</feature>
<keyword evidence="2" id="KW-0436">Ligase</keyword>
<feature type="compositionally biased region" description="Basic and acidic residues" evidence="1">
    <location>
        <begin position="51"/>
        <end position="60"/>
    </location>
</feature>
<proteinExistence type="predicted"/>
<protein>
    <submittedName>
        <fullName evidence="2">D-alanine--D-alanine ligase</fullName>
    </submittedName>
</protein>
<dbReference type="GO" id="GO:0016874">
    <property type="term" value="F:ligase activity"/>
    <property type="evidence" value="ECO:0007669"/>
    <property type="project" value="UniProtKB-KW"/>
</dbReference>
<evidence type="ECO:0000313" key="2">
    <source>
        <dbReference type="EMBL" id="QEU85805.1"/>
    </source>
</evidence>
<reference evidence="2 3" key="1">
    <citation type="submission" date="2017-09" db="EMBL/GenBank/DDBJ databases">
        <authorList>
            <person name="Lee N."/>
            <person name="Cho B.-K."/>
        </authorList>
    </citation>
    <scope>NUCLEOTIDE SEQUENCE [LARGE SCALE GENOMIC DNA]</scope>
    <source>
        <strain evidence="2 3">ATCC 39115</strain>
    </source>
</reference>
<sequence length="81" mass="8930">MARLDSPTTTTQHFDIRASCHSLDSTTASYQEALSSCPTSHQVTRSSTLFEADRPRERIENSQLRSHFGASLADHGPNVVL</sequence>
<name>A0ABX6AEX9_STRVD</name>
<gene>
    <name evidence="2" type="ORF">CP969_14610</name>
</gene>